<dbReference type="Proteomes" id="UP000494261">
    <property type="component" value="Unassembled WGS sequence"/>
</dbReference>
<proteinExistence type="predicted"/>
<gene>
    <name evidence="1" type="ORF">BLA13014_03327</name>
</gene>
<dbReference type="RefSeq" id="WP_025496184.1">
    <property type="nucleotide sequence ID" value="NZ_CABVQC010000021.1"/>
</dbReference>
<evidence type="ECO:0000313" key="1">
    <source>
        <dbReference type="EMBL" id="VWB73064.1"/>
    </source>
</evidence>
<protein>
    <submittedName>
        <fullName evidence="1">Uncharacterized protein</fullName>
    </submittedName>
</protein>
<organism evidence="1 2">
    <name type="scientific">Burkholderia aenigmatica</name>
    <dbReference type="NCBI Taxonomy" id="2015348"/>
    <lineage>
        <taxon>Bacteria</taxon>
        <taxon>Pseudomonadati</taxon>
        <taxon>Pseudomonadota</taxon>
        <taxon>Betaproteobacteria</taxon>
        <taxon>Burkholderiales</taxon>
        <taxon>Burkholderiaceae</taxon>
        <taxon>Burkholderia</taxon>
        <taxon>Burkholderia cepacia complex</taxon>
    </lineage>
</organism>
<sequence length="109" mass="12045">MNELNHVRMVPTETTAPVHAPVAVITDHAGNALEVGAMYCCTFLDLDSQGDEFEIHGNLVRYIGAADRGRLIFADADDWIEIDCEFDRLVRQACPVIDPAAHGWGENLH</sequence>
<reference evidence="1 2" key="1">
    <citation type="submission" date="2019-09" db="EMBL/GenBank/DDBJ databases">
        <authorList>
            <person name="Depoorter E."/>
        </authorList>
    </citation>
    <scope>NUCLEOTIDE SEQUENCE [LARGE SCALE GENOMIC DNA]</scope>
    <source>
        <strain evidence="1">LMG 13014</strain>
    </source>
</reference>
<evidence type="ECO:0000313" key="2">
    <source>
        <dbReference type="Proteomes" id="UP000494261"/>
    </source>
</evidence>
<dbReference type="GeneID" id="99664968"/>
<dbReference type="EMBL" id="CABVQC010000021">
    <property type="protein sequence ID" value="VWB73064.1"/>
    <property type="molecule type" value="Genomic_DNA"/>
</dbReference>
<accession>A0A6P2LRF6</accession>
<dbReference type="AlphaFoldDB" id="A0A6P2LRF6"/>
<name>A0A6P2LRF6_9BURK</name>